<proteinExistence type="predicted"/>
<evidence type="ECO:0000313" key="4">
    <source>
        <dbReference type="WBParaSite" id="SBAD_0001050301-mRNA-1"/>
    </source>
</evidence>
<dbReference type="AlphaFoldDB" id="A0A183J2P2"/>
<organism evidence="4">
    <name type="scientific">Soboliphyme baturini</name>
    <dbReference type="NCBI Taxonomy" id="241478"/>
    <lineage>
        <taxon>Eukaryota</taxon>
        <taxon>Metazoa</taxon>
        <taxon>Ecdysozoa</taxon>
        <taxon>Nematoda</taxon>
        <taxon>Enoplea</taxon>
        <taxon>Dorylaimia</taxon>
        <taxon>Dioctophymatida</taxon>
        <taxon>Dioctophymatoidea</taxon>
        <taxon>Soboliphymatidae</taxon>
        <taxon>Soboliphyme</taxon>
    </lineage>
</organism>
<evidence type="ECO:0000256" key="1">
    <source>
        <dbReference type="SAM" id="MobiDB-lite"/>
    </source>
</evidence>
<sequence>MVNMPRKKVNSQKRSHTSNLLMKVTVQTQELLPKTGTKRWLPRALTLRFMKTTMLTFL</sequence>
<name>A0A183J2P2_9BILA</name>
<evidence type="ECO:0000313" key="2">
    <source>
        <dbReference type="EMBL" id="VDP29312.1"/>
    </source>
</evidence>
<keyword evidence="3" id="KW-1185">Reference proteome</keyword>
<protein>
    <submittedName>
        <fullName evidence="4">Alternative protein</fullName>
    </submittedName>
</protein>
<dbReference type="WBParaSite" id="SBAD_0001050301-mRNA-1">
    <property type="protein sequence ID" value="SBAD_0001050301-mRNA-1"/>
    <property type="gene ID" value="SBAD_0001050301"/>
</dbReference>
<reference evidence="4" key="1">
    <citation type="submission" date="2016-06" db="UniProtKB">
        <authorList>
            <consortium name="WormBaseParasite"/>
        </authorList>
    </citation>
    <scope>IDENTIFICATION</scope>
</reference>
<evidence type="ECO:0000313" key="3">
    <source>
        <dbReference type="Proteomes" id="UP000270296"/>
    </source>
</evidence>
<feature type="region of interest" description="Disordered" evidence="1">
    <location>
        <begin position="1"/>
        <end position="20"/>
    </location>
</feature>
<dbReference type="EMBL" id="UZAM01013668">
    <property type="protein sequence ID" value="VDP29312.1"/>
    <property type="molecule type" value="Genomic_DNA"/>
</dbReference>
<accession>A0A183J2P2</accession>
<gene>
    <name evidence="2" type="ORF">SBAD_LOCUS10140</name>
</gene>
<reference evidence="2 3" key="2">
    <citation type="submission" date="2018-11" db="EMBL/GenBank/DDBJ databases">
        <authorList>
            <consortium name="Pathogen Informatics"/>
        </authorList>
    </citation>
    <scope>NUCLEOTIDE SEQUENCE [LARGE SCALE GENOMIC DNA]</scope>
</reference>
<feature type="compositionally biased region" description="Basic residues" evidence="1">
    <location>
        <begin position="1"/>
        <end position="16"/>
    </location>
</feature>
<dbReference type="Proteomes" id="UP000270296">
    <property type="component" value="Unassembled WGS sequence"/>
</dbReference>